<organism evidence="2">
    <name type="scientific">Cladocopium goreaui</name>
    <dbReference type="NCBI Taxonomy" id="2562237"/>
    <lineage>
        <taxon>Eukaryota</taxon>
        <taxon>Sar</taxon>
        <taxon>Alveolata</taxon>
        <taxon>Dinophyceae</taxon>
        <taxon>Suessiales</taxon>
        <taxon>Symbiodiniaceae</taxon>
        <taxon>Cladocopium</taxon>
    </lineage>
</organism>
<feature type="compositionally biased region" description="Polar residues" evidence="1">
    <location>
        <begin position="10"/>
        <end position="20"/>
    </location>
</feature>
<dbReference type="EMBL" id="CAMXCT010001912">
    <property type="protein sequence ID" value="CAI3994120.1"/>
    <property type="molecule type" value="Genomic_DNA"/>
</dbReference>
<dbReference type="EMBL" id="CAMXCT030001912">
    <property type="protein sequence ID" value="CAL4781432.1"/>
    <property type="molecule type" value="Genomic_DNA"/>
</dbReference>
<reference evidence="3 4" key="2">
    <citation type="submission" date="2024-05" db="EMBL/GenBank/DDBJ databases">
        <authorList>
            <person name="Chen Y."/>
            <person name="Shah S."/>
            <person name="Dougan E. K."/>
            <person name="Thang M."/>
            <person name="Chan C."/>
        </authorList>
    </citation>
    <scope>NUCLEOTIDE SEQUENCE [LARGE SCALE GENOMIC DNA]</scope>
</reference>
<protein>
    <submittedName>
        <fullName evidence="2">Uncharacterized protein</fullName>
    </submittedName>
</protein>
<accession>A0A9P1CMH2</accession>
<keyword evidence="4" id="KW-1185">Reference proteome</keyword>
<evidence type="ECO:0000256" key="1">
    <source>
        <dbReference type="SAM" id="MobiDB-lite"/>
    </source>
</evidence>
<evidence type="ECO:0000313" key="4">
    <source>
        <dbReference type="Proteomes" id="UP001152797"/>
    </source>
</evidence>
<gene>
    <name evidence="2" type="ORF">C1SCF055_LOCUS20795</name>
</gene>
<feature type="compositionally biased region" description="Basic residues" evidence="1">
    <location>
        <begin position="26"/>
        <end position="44"/>
    </location>
</feature>
<evidence type="ECO:0000313" key="3">
    <source>
        <dbReference type="EMBL" id="CAL4781432.1"/>
    </source>
</evidence>
<dbReference type="AlphaFoldDB" id="A0A9P1CMH2"/>
<comment type="caution">
    <text evidence="2">The sequence shown here is derived from an EMBL/GenBank/DDBJ whole genome shotgun (WGS) entry which is preliminary data.</text>
</comment>
<proteinExistence type="predicted"/>
<evidence type="ECO:0000313" key="2">
    <source>
        <dbReference type="EMBL" id="CAI3994120.1"/>
    </source>
</evidence>
<feature type="region of interest" description="Disordered" evidence="1">
    <location>
        <begin position="1"/>
        <end position="70"/>
    </location>
</feature>
<dbReference type="Proteomes" id="UP001152797">
    <property type="component" value="Unassembled WGS sequence"/>
</dbReference>
<reference evidence="2" key="1">
    <citation type="submission" date="2022-10" db="EMBL/GenBank/DDBJ databases">
        <authorList>
            <person name="Chen Y."/>
            <person name="Dougan E. K."/>
            <person name="Chan C."/>
            <person name="Rhodes N."/>
            <person name="Thang M."/>
        </authorList>
    </citation>
    <scope>NUCLEOTIDE SEQUENCE</scope>
</reference>
<dbReference type="EMBL" id="CAMXCT020001912">
    <property type="protein sequence ID" value="CAL1147495.1"/>
    <property type="molecule type" value="Genomic_DNA"/>
</dbReference>
<sequence length="157" mass="16619">MGKYVKKTQIGKSKPTTNTGAVKVEQKHKKVKAKAKAAKQKRLAKFANDRSARRQAEVDEPDATMSVDAESRNAGEKIVSFLEKARTDKKAAEAVKKVIRSSPGPEALGVAVGHLAGRGLAHCLHMVCGRPTPAAWQVNAPAAGCKQGSCQLCAFAG</sequence>
<feature type="compositionally biased region" description="Basic and acidic residues" evidence="1">
    <location>
        <begin position="47"/>
        <end position="57"/>
    </location>
</feature>
<name>A0A9P1CMH2_9DINO</name>